<evidence type="ECO:0000313" key="1">
    <source>
        <dbReference type="EMBL" id="QHS89380.1"/>
    </source>
</evidence>
<sequence length="111" mass="12156">MPRSKSPSVHHSVPPKPVGLAVVPPKPVVVPSLAQTLKEGFAFGIGSSVARTAVDRMFSTKEETVDCSDQKRLFDLCLLIEGNESFCGNDKNRYKKCLEHSTSKSIPLEKE</sequence>
<dbReference type="AlphaFoldDB" id="A0A6C0BBF5"/>
<accession>A0A6C0BBF5</accession>
<name>A0A6C0BBF5_9ZZZZ</name>
<evidence type="ECO:0008006" key="2">
    <source>
        <dbReference type="Google" id="ProtNLM"/>
    </source>
</evidence>
<protein>
    <recommendedName>
        <fullName evidence="2">CHCH domain-containing protein</fullName>
    </recommendedName>
</protein>
<organism evidence="1">
    <name type="scientific">viral metagenome</name>
    <dbReference type="NCBI Taxonomy" id="1070528"/>
    <lineage>
        <taxon>unclassified sequences</taxon>
        <taxon>metagenomes</taxon>
        <taxon>organismal metagenomes</taxon>
    </lineage>
</organism>
<dbReference type="EMBL" id="MN739109">
    <property type="protein sequence ID" value="QHS89380.1"/>
    <property type="molecule type" value="Genomic_DNA"/>
</dbReference>
<proteinExistence type="predicted"/>
<reference evidence="1" key="1">
    <citation type="journal article" date="2020" name="Nature">
        <title>Giant virus diversity and host interactions through global metagenomics.</title>
        <authorList>
            <person name="Schulz F."/>
            <person name="Roux S."/>
            <person name="Paez-Espino D."/>
            <person name="Jungbluth S."/>
            <person name="Walsh D.A."/>
            <person name="Denef V.J."/>
            <person name="McMahon K.D."/>
            <person name="Konstantinidis K.T."/>
            <person name="Eloe-Fadrosh E.A."/>
            <person name="Kyrpides N.C."/>
            <person name="Woyke T."/>
        </authorList>
    </citation>
    <scope>NUCLEOTIDE SEQUENCE</scope>
    <source>
        <strain evidence="1">GVMAG-M-3300010158-60</strain>
    </source>
</reference>